<dbReference type="GO" id="GO:0005886">
    <property type="term" value="C:plasma membrane"/>
    <property type="evidence" value="ECO:0007669"/>
    <property type="project" value="UniProtKB-SubCell"/>
</dbReference>
<dbReference type="SUPFAM" id="SSF47384">
    <property type="entry name" value="Homodimeric domain of signal transducing histidine kinase"/>
    <property type="match status" value="1"/>
</dbReference>
<dbReference type="SMART" id="SM00388">
    <property type="entry name" value="HisKA"/>
    <property type="match status" value="1"/>
</dbReference>
<dbReference type="InterPro" id="IPR036097">
    <property type="entry name" value="HisK_dim/P_sf"/>
</dbReference>
<evidence type="ECO:0000256" key="5">
    <source>
        <dbReference type="ARBA" id="ARBA00022519"/>
    </source>
</evidence>
<evidence type="ECO:0000259" key="19">
    <source>
        <dbReference type="PROSITE" id="PS50885"/>
    </source>
</evidence>
<dbReference type="AlphaFoldDB" id="A0A370HIL8"/>
<dbReference type="OrthoDB" id="7568856at2"/>
<dbReference type="InterPro" id="IPR003661">
    <property type="entry name" value="HisK_dim/P_dom"/>
</dbReference>
<dbReference type="SUPFAM" id="SSF55874">
    <property type="entry name" value="ATPase domain of HSP90 chaperone/DNA topoisomerase II/histidine kinase"/>
    <property type="match status" value="1"/>
</dbReference>
<evidence type="ECO:0000259" key="18">
    <source>
        <dbReference type="PROSITE" id="PS50109"/>
    </source>
</evidence>
<keyword evidence="14 17" id="KW-0472">Membrane</keyword>
<keyword evidence="12 17" id="KW-1133">Transmembrane helix</keyword>
<evidence type="ECO:0000256" key="14">
    <source>
        <dbReference type="ARBA" id="ARBA00023136"/>
    </source>
</evidence>
<feature type="domain" description="HAMP" evidence="19">
    <location>
        <begin position="355"/>
        <end position="407"/>
    </location>
</feature>
<evidence type="ECO:0000313" key="20">
    <source>
        <dbReference type="EMBL" id="RDI58003.1"/>
    </source>
</evidence>
<gene>
    <name evidence="20" type="ORF">DES45_106317</name>
</gene>
<evidence type="ECO:0000256" key="16">
    <source>
        <dbReference type="ARBA" id="ARBA00073143"/>
    </source>
</evidence>
<comment type="caution">
    <text evidence="20">The sequence shown here is derived from an EMBL/GenBank/DDBJ whole genome shotgun (WGS) entry which is preliminary data.</text>
</comment>
<keyword evidence="9" id="KW-0547">Nucleotide-binding</keyword>
<evidence type="ECO:0000256" key="2">
    <source>
        <dbReference type="ARBA" id="ARBA00004429"/>
    </source>
</evidence>
<evidence type="ECO:0000256" key="10">
    <source>
        <dbReference type="ARBA" id="ARBA00022777"/>
    </source>
</evidence>
<sequence length="634" mass="67938">MIRRTRLGIGGRLIIAFLGVGGLAVGACIVGWLSYARLSEELNSVATAHLPALAFSARLAEAGASVIASTPDLAVAERREAYDRTRETLVARLSALRSVLNERSDEQSLSPELLVVTDGIESNLKAIDRVADRRFPLHERSREIGEELRWLQADLIEEIEPLIDDARFNMESAIGRVAPGEAAEAGRRTLLEESRKSQALLTINAHANLIVGLLGRLGIVPTIEDLQETSNFLGEMTDQLDLETKALASWTDAITISQIAARLLAVSDPASGLAAVKRAELQAVADAQALLAENRRLVTQLGTLVSQEVSRTEAIARRASERSADAIAIGRNLLLAIAIASLVITVAIGWFYVRRNLVVRLQGLTLAATTIASGPTMPVLPPHTDDELGDLGKALAVFRQTRDDLVQAAKLAALGQMAAGISHELNQPLAAIRSHAHNGTVLLERGRPEEARASLDRIQGLTARMAELIKHLKRFARRPAATLEAVDLRAVVEGALSLFEQRLDEEKVAVRMSVPAAPLTVLAEEIRLEQVIVNLISNALDALEGQADRRIDIGAEAGGGRVRLIVADNGPGIAEQHRAAVFDPFFTTKPAGLGLGLGLSMSYNIVKDFGGDLILATTGRTGTTFVIDLAASRS</sequence>
<dbReference type="PROSITE" id="PS50109">
    <property type="entry name" value="HIS_KIN"/>
    <property type="match status" value="1"/>
</dbReference>
<evidence type="ECO:0000256" key="9">
    <source>
        <dbReference type="ARBA" id="ARBA00022741"/>
    </source>
</evidence>
<keyword evidence="13" id="KW-0902">Two-component regulatory system</keyword>
<evidence type="ECO:0000256" key="17">
    <source>
        <dbReference type="SAM" id="Phobius"/>
    </source>
</evidence>
<evidence type="ECO:0000256" key="12">
    <source>
        <dbReference type="ARBA" id="ARBA00022989"/>
    </source>
</evidence>
<dbReference type="Pfam" id="PF00512">
    <property type="entry name" value="HisKA"/>
    <property type="match status" value="1"/>
</dbReference>
<proteinExistence type="predicted"/>
<keyword evidence="8 17" id="KW-0812">Transmembrane</keyword>
<dbReference type="InterPro" id="IPR003594">
    <property type="entry name" value="HATPase_dom"/>
</dbReference>
<keyword evidence="7" id="KW-0808">Transferase</keyword>
<keyword evidence="4" id="KW-1003">Cell membrane</keyword>
<dbReference type="RefSeq" id="WP_114771216.1">
    <property type="nucleotide sequence ID" value="NZ_QQBB01000006.1"/>
</dbReference>
<dbReference type="PROSITE" id="PS50885">
    <property type="entry name" value="HAMP"/>
    <property type="match status" value="1"/>
</dbReference>
<evidence type="ECO:0000256" key="6">
    <source>
        <dbReference type="ARBA" id="ARBA00022553"/>
    </source>
</evidence>
<keyword evidence="6" id="KW-0597">Phosphoprotein</keyword>
<evidence type="ECO:0000256" key="1">
    <source>
        <dbReference type="ARBA" id="ARBA00000085"/>
    </source>
</evidence>
<dbReference type="EC" id="2.7.13.3" evidence="3"/>
<evidence type="ECO:0000256" key="3">
    <source>
        <dbReference type="ARBA" id="ARBA00012438"/>
    </source>
</evidence>
<evidence type="ECO:0000256" key="11">
    <source>
        <dbReference type="ARBA" id="ARBA00022840"/>
    </source>
</evidence>
<dbReference type="GO" id="GO:0000155">
    <property type="term" value="F:phosphorelay sensor kinase activity"/>
    <property type="evidence" value="ECO:0007669"/>
    <property type="project" value="InterPro"/>
</dbReference>
<dbReference type="Pfam" id="PF02518">
    <property type="entry name" value="HATPase_c"/>
    <property type="match status" value="1"/>
</dbReference>
<dbReference type="SMART" id="SM00387">
    <property type="entry name" value="HATPase_c"/>
    <property type="match status" value="1"/>
</dbReference>
<dbReference type="PANTHER" id="PTHR43065:SF46">
    <property type="entry name" value="C4-DICARBOXYLATE TRANSPORT SENSOR PROTEIN DCTB"/>
    <property type="match status" value="1"/>
</dbReference>
<evidence type="ECO:0000256" key="13">
    <source>
        <dbReference type="ARBA" id="ARBA00023012"/>
    </source>
</evidence>
<dbReference type="GO" id="GO:0005524">
    <property type="term" value="F:ATP binding"/>
    <property type="evidence" value="ECO:0007669"/>
    <property type="project" value="UniProtKB-KW"/>
</dbReference>
<comment type="catalytic activity">
    <reaction evidence="1">
        <text>ATP + protein L-histidine = ADP + protein N-phospho-L-histidine.</text>
        <dbReference type="EC" id="2.7.13.3"/>
    </reaction>
</comment>
<dbReference type="Gene3D" id="1.10.287.130">
    <property type="match status" value="1"/>
</dbReference>
<evidence type="ECO:0000313" key="21">
    <source>
        <dbReference type="Proteomes" id="UP000254925"/>
    </source>
</evidence>
<dbReference type="InterPro" id="IPR036890">
    <property type="entry name" value="HATPase_C_sf"/>
</dbReference>
<comment type="subcellular location">
    <subcellularLocation>
        <location evidence="2">Cell inner membrane</location>
        <topology evidence="2">Multi-pass membrane protein</topology>
    </subcellularLocation>
</comment>
<dbReference type="InterPro" id="IPR038188">
    <property type="entry name" value="TorS_sensor_sf"/>
</dbReference>
<evidence type="ECO:0000256" key="7">
    <source>
        <dbReference type="ARBA" id="ARBA00022679"/>
    </source>
</evidence>
<dbReference type="InterPro" id="IPR003660">
    <property type="entry name" value="HAMP_dom"/>
</dbReference>
<dbReference type="Gene3D" id="1.20.58.920">
    <property type="match status" value="1"/>
</dbReference>
<keyword evidence="10 20" id="KW-0418">Kinase</keyword>
<dbReference type="Gene3D" id="6.10.340.10">
    <property type="match status" value="1"/>
</dbReference>
<evidence type="ECO:0000256" key="15">
    <source>
        <dbReference type="ARBA" id="ARBA00059004"/>
    </source>
</evidence>
<organism evidence="20 21">
    <name type="scientific">Microvirga subterranea</name>
    <dbReference type="NCBI Taxonomy" id="186651"/>
    <lineage>
        <taxon>Bacteria</taxon>
        <taxon>Pseudomonadati</taxon>
        <taxon>Pseudomonadota</taxon>
        <taxon>Alphaproteobacteria</taxon>
        <taxon>Hyphomicrobiales</taxon>
        <taxon>Methylobacteriaceae</taxon>
        <taxon>Microvirga</taxon>
    </lineage>
</organism>
<protein>
    <recommendedName>
        <fullName evidence="16">C4-dicarboxylate transport sensor protein DctB</fullName>
        <ecNumber evidence="3">2.7.13.3</ecNumber>
    </recommendedName>
</protein>
<evidence type="ECO:0000256" key="4">
    <source>
        <dbReference type="ARBA" id="ARBA00022475"/>
    </source>
</evidence>
<name>A0A370HIL8_9HYPH</name>
<dbReference type="PROSITE" id="PS51257">
    <property type="entry name" value="PROKAR_LIPOPROTEIN"/>
    <property type="match status" value="1"/>
</dbReference>
<dbReference type="Gene3D" id="3.30.565.10">
    <property type="entry name" value="Histidine kinase-like ATPase, C-terminal domain"/>
    <property type="match status" value="1"/>
</dbReference>
<keyword evidence="21" id="KW-1185">Reference proteome</keyword>
<dbReference type="PRINTS" id="PR00344">
    <property type="entry name" value="BCTRLSENSOR"/>
</dbReference>
<reference evidence="20 21" key="1">
    <citation type="submission" date="2018-07" db="EMBL/GenBank/DDBJ databases">
        <title>Genomic Encyclopedia of Type Strains, Phase IV (KMG-IV): sequencing the most valuable type-strain genomes for metagenomic binning, comparative biology and taxonomic classification.</title>
        <authorList>
            <person name="Goeker M."/>
        </authorList>
    </citation>
    <scope>NUCLEOTIDE SEQUENCE [LARGE SCALE GENOMIC DNA]</scope>
    <source>
        <strain evidence="20 21">DSM 14364</strain>
    </source>
</reference>
<dbReference type="InterPro" id="IPR004358">
    <property type="entry name" value="Sig_transdc_His_kin-like_C"/>
</dbReference>
<comment type="function">
    <text evidence="15">Member of the two-component regulatory system DctB/DctD involved in the transport of C4-dicarboxylates. DctB functions as a membrane-associated protein kinase that phosphorylates DctD in response to environmental signals.</text>
</comment>
<keyword evidence="11" id="KW-0067">ATP-binding</keyword>
<feature type="domain" description="Histidine kinase" evidence="18">
    <location>
        <begin position="420"/>
        <end position="633"/>
    </location>
</feature>
<dbReference type="Proteomes" id="UP000254925">
    <property type="component" value="Unassembled WGS sequence"/>
</dbReference>
<dbReference type="EMBL" id="QQBB01000006">
    <property type="protein sequence ID" value="RDI58003.1"/>
    <property type="molecule type" value="Genomic_DNA"/>
</dbReference>
<feature type="transmembrane region" description="Helical" evidence="17">
    <location>
        <begin position="12"/>
        <end position="35"/>
    </location>
</feature>
<evidence type="ECO:0000256" key="8">
    <source>
        <dbReference type="ARBA" id="ARBA00022692"/>
    </source>
</evidence>
<feature type="transmembrane region" description="Helical" evidence="17">
    <location>
        <begin position="333"/>
        <end position="353"/>
    </location>
</feature>
<accession>A0A370HIL8</accession>
<dbReference type="FunFam" id="1.10.287.130:FF:000049">
    <property type="entry name" value="C4-dicarboxylate transport sensor protein DctB"/>
    <property type="match status" value="1"/>
</dbReference>
<dbReference type="PANTHER" id="PTHR43065">
    <property type="entry name" value="SENSOR HISTIDINE KINASE"/>
    <property type="match status" value="1"/>
</dbReference>
<keyword evidence="5" id="KW-0997">Cell inner membrane</keyword>
<dbReference type="CDD" id="cd00082">
    <property type="entry name" value="HisKA"/>
    <property type="match status" value="1"/>
</dbReference>
<dbReference type="InterPro" id="IPR005467">
    <property type="entry name" value="His_kinase_dom"/>
</dbReference>